<sequence>MKGLGSDFSSFSASQMAMSPLPSFSDLLNNVEAWDIFQQTLEPNILSPVAFTVHTISQSSYNHTTNGHYANVCPDRVNREIATATSVANIAEAFSTSSIASDPHVFDWNLDNGASLHITPTWTQLHSSTSYTCSDSIIHRENWHILAQGSSKHGLYILDDTKSTLIAARTPNASFEL</sequence>
<organism evidence="1 2">
    <name type="scientific">Salvia divinorum</name>
    <name type="common">Maria pastora</name>
    <name type="synonym">Diviner's sage</name>
    <dbReference type="NCBI Taxonomy" id="28513"/>
    <lineage>
        <taxon>Eukaryota</taxon>
        <taxon>Viridiplantae</taxon>
        <taxon>Streptophyta</taxon>
        <taxon>Embryophyta</taxon>
        <taxon>Tracheophyta</taxon>
        <taxon>Spermatophyta</taxon>
        <taxon>Magnoliopsida</taxon>
        <taxon>eudicotyledons</taxon>
        <taxon>Gunneridae</taxon>
        <taxon>Pentapetalae</taxon>
        <taxon>asterids</taxon>
        <taxon>lamiids</taxon>
        <taxon>Lamiales</taxon>
        <taxon>Lamiaceae</taxon>
        <taxon>Nepetoideae</taxon>
        <taxon>Mentheae</taxon>
        <taxon>Salviinae</taxon>
        <taxon>Salvia</taxon>
        <taxon>Salvia subgen. Calosphace</taxon>
    </lineage>
</organism>
<comment type="caution">
    <text evidence="1">The sequence shown here is derived from an EMBL/GenBank/DDBJ whole genome shotgun (WGS) entry which is preliminary data.</text>
</comment>
<dbReference type="AlphaFoldDB" id="A0ABD1HQZ9"/>
<evidence type="ECO:0000313" key="1">
    <source>
        <dbReference type="EMBL" id="KAL1558930.1"/>
    </source>
</evidence>
<dbReference type="EMBL" id="JBEAFC010000004">
    <property type="protein sequence ID" value="KAL1558930.1"/>
    <property type="molecule type" value="Genomic_DNA"/>
</dbReference>
<evidence type="ECO:0000313" key="2">
    <source>
        <dbReference type="Proteomes" id="UP001567538"/>
    </source>
</evidence>
<reference evidence="1 2" key="1">
    <citation type="submission" date="2024-06" db="EMBL/GenBank/DDBJ databases">
        <title>A chromosome level genome sequence of Diviner's sage (Salvia divinorum).</title>
        <authorList>
            <person name="Ford S.A."/>
            <person name="Ro D.-K."/>
            <person name="Ness R.W."/>
            <person name="Phillips M.A."/>
        </authorList>
    </citation>
    <scope>NUCLEOTIDE SEQUENCE [LARGE SCALE GENOMIC DNA]</scope>
    <source>
        <strain evidence="1">SAF-2024a</strain>
        <tissue evidence="1">Leaf</tissue>
    </source>
</reference>
<name>A0ABD1HQZ9_SALDI</name>
<dbReference type="Proteomes" id="UP001567538">
    <property type="component" value="Unassembled WGS sequence"/>
</dbReference>
<proteinExistence type="predicted"/>
<keyword evidence="2" id="KW-1185">Reference proteome</keyword>
<protein>
    <submittedName>
        <fullName evidence="1">Uncharacterized protein</fullName>
    </submittedName>
</protein>
<gene>
    <name evidence="1" type="ORF">AAHA92_09335</name>
</gene>
<accession>A0ABD1HQZ9</accession>